<proteinExistence type="predicted"/>
<keyword evidence="2" id="KW-1185">Reference proteome</keyword>
<evidence type="ECO:0000313" key="2">
    <source>
        <dbReference type="Proteomes" id="UP000199501"/>
    </source>
</evidence>
<evidence type="ECO:0000313" key="1">
    <source>
        <dbReference type="EMBL" id="SDC66031.1"/>
    </source>
</evidence>
<accession>A0A1G6NE97</accession>
<organism evidence="1 2">
    <name type="scientific">Actinokineospora iranica</name>
    <dbReference type="NCBI Taxonomy" id="1271860"/>
    <lineage>
        <taxon>Bacteria</taxon>
        <taxon>Bacillati</taxon>
        <taxon>Actinomycetota</taxon>
        <taxon>Actinomycetes</taxon>
        <taxon>Pseudonocardiales</taxon>
        <taxon>Pseudonocardiaceae</taxon>
        <taxon>Actinokineospora</taxon>
    </lineage>
</organism>
<dbReference type="AlphaFoldDB" id="A0A1G6NE97"/>
<dbReference type="STRING" id="1271860.SAMN05216174_103317"/>
<sequence length="33" mass="3508">MTGAAFTVPDRSLLVTVVPEEEIGAEVDDPYAD</sequence>
<dbReference type="Proteomes" id="UP000199501">
    <property type="component" value="Unassembled WGS sequence"/>
</dbReference>
<dbReference type="EMBL" id="FMZZ01000003">
    <property type="protein sequence ID" value="SDC66031.1"/>
    <property type="molecule type" value="Genomic_DNA"/>
</dbReference>
<name>A0A1G6NE97_9PSEU</name>
<protein>
    <submittedName>
        <fullName evidence="1">Uncharacterized protein</fullName>
    </submittedName>
</protein>
<reference evidence="2" key="1">
    <citation type="submission" date="2016-10" db="EMBL/GenBank/DDBJ databases">
        <authorList>
            <person name="Varghese N."/>
            <person name="Submissions S."/>
        </authorList>
    </citation>
    <scope>NUCLEOTIDE SEQUENCE [LARGE SCALE GENOMIC DNA]</scope>
    <source>
        <strain evidence="2">IBRC-M 10403</strain>
    </source>
</reference>
<gene>
    <name evidence="1" type="ORF">SAMN05216174_103317</name>
</gene>